<dbReference type="EMBL" id="NHTK01005846">
    <property type="protein sequence ID" value="PPQ72899.1"/>
    <property type="molecule type" value="Genomic_DNA"/>
</dbReference>
<feature type="chain" id="PRO_5019230592" description="C2H2-type domain-containing protein" evidence="2">
    <location>
        <begin position="21"/>
        <end position="942"/>
    </location>
</feature>
<feature type="region of interest" description="Disordered" evidence="1">
    <location>
        <begin position="495"/>
        <end position="571"/>
    </location>
</feature>
<gene>
    <name evidence="3" type="ORF">CVT24_001496</name>
</gene>
<keyword evidence="4" id="KW-1185">Reference proteome</keyword>
<feature type="region of interest" description="Disordered" evidence="1">
    <location>
        <begin position="288"/>
        <end position="313"/>
    </location>
</feature>
<name>A0A409W2Z8_9AGAR</name>
<sequence length="942" mass="103187">MAASTLKSFFLLSLPFFLLEHPFRILQPQPQPTVTHFQNLISRPLARQYPPRSKMGDNPSLFTGIFSDWSASNWDEDMNALFVAFGSGNFNGYNILSGNDNGIDQSTGSDQPNSDEPETSTSQPLDEAASFQEPSDDANVARSDGTLAYETAAAASSSAVASESNEPTHDKQPQVEDAQNNSDDVQPPIINVTSPPSEHDTTNNQAAATTTQDTSAGAYHTRVHTSTSGDGLFPLHPPAPTVSHTGPIASGSYHLRPPPRLSMPGGDHAVPSIRKMKNLQHTNGGLFPLPQFSSASSSSHSRGAVPNPNLLNVPRPPMMVQTRSEPSVPNVTASPQVQAAAPVSAPSTPPNAERILNPYNMVNFPTIDAPVFTNEFGDYFTSGSNDYPPITSQPTNIQLLPQDTSSIPQELINQYPMFAGRAPPPPQIPAEGPTPQLSRSASTSSQIQTKPNISIPSSNLTKQAMTQPSASGSNRHDNANANNVRQRRNALTFEETQAPTPALPSVANPSMPAPPMQHVYKLAQTPQSQSSQLSQLSQSQPSQPQPSQPQPSNTNTNNNTNTTTKAKMFPTNQFNQTGGYMFPNMMPYQNQAQPQRQFQAQSQFQPQQGVPQLPNLAGMNFQTGAQPQGQPVPQRQMQHQFPTQPQVGLPQLQNGGGMNLKSEFNAMANPLFFGQNQFQQPGAVAGSSAQGMQAFNFTNATMNRGNNLNHGNFVFQGAPKPAVRRAPAKKPVVKDSEGNRFELVKPVLQNRKTPYYEDERISVGRPVKRLKVETKEEEEVSDQEPDDDTADGDVYIRCEWARSDGRPCGKLLWVWGPNSTTKNSAIRHHLIKCKYHPQVTFEKLKVTCEFGVHPNRHDCRARTSGTIEVDNVDRHVTKTEGHKYDLEVWVKERNVAQNGEVHVHYRAMTVEERSAWLNQVNQSKKPKGSKTTKGKRFVHVVE</sequence>
<evidence type="ECO:0000256" key="2">
    <source>
        <dbReference type="SAM" id="SignalP"/>
    </source>
</evidence>
<dbReference type="InParanoid" id="A0A409W2Z8"/>
<evidence type="ECO:0000313" key="3">
    <source>
        <dbReference type="EMBL" id="PPQ72899.1"/>
    </source>
</evidence>
<feature type="compositionally biased region" description="Low complexity" evidence="1">
    <location>
        <begin position="550"/>
        <end position="564"/>
    </location>
</feature>
<feature type="signal peptide" evidence="2">
    <location>
        <begin position="1"/>
        <end position="20"/>
    </location>
</feature>
<feature type="region of interest" description="Disordered" evidence="1">
    <location>
        <begin position="101"/>
        <end position="140"/>
    </location>
</feature>
<feature type="compositionally biased region" description="Low complexity" evidence="1">
    <location>
        <begin position="202"/>
        <end position="214"/>
    </location>
</feature>
<feature type="compositionally biased region" description="Polar residues" evidence="1">
    <location>
        <begin position="101"/>
        <end position="112"/>
    </location>
</feature>
<reference evidence="3 4" key="1">
    <citation type="journal article" date="2018" name="Evol. Lett.">
        <title>Horizontal gene cluster transfer increased hallucinogenic mushroom diversity.</title>
        <authorList>
            <person name="Reynolds H.T."/>
            <person name="Vijayakumar V."/>
            <person name="Gluck-Thaler E."/>
            <person name="Korotkin H.B."/>
            <person name="Matheny P.B."/>
            <person name="Slot J.C."/>
        </authorList>
    </citation>
    <scope>NUCLEOTIDE SEQUENCE [LARGE SCALE GENOMIC DNA]</scope>
    <source>
        <strain evidence="3 4">2629</strain>
    </source>
</reference>
<comment type="caution">
    <text evidence="3">The sequence shown here is derived from an EMBL/GenBank/DDBJ whole genome shotgun (WGS) entry which is preliminary data.</text>
</comment>
<feature type="compositionally biased region" description="Polar residues" evidence="1">
    <location>
        <begin position="436"/>
        <end position="473"/>
    </location>
</feature>
<keyword evidence="2" id="KW-0732">Signal</keyword>
<dbReference type="Proteomes" id="UP000284842">
    <property type="component" value="Unassembled WGS sequence"/>
</dbReference>
<evidence type="ECO:0000256" key="1">
    <source>
        <dbReference type="SAM" id="MobiDB-lite"/>
    </source>
</evidence>
<feature type="compositionally biased region" description="Low complexity" evidence="1">
    <location>
        <begin position="152"/>
        <end position="164"/>
    </location>
</feature>
<feature type="region of interest" description="Disordered" evidence="1">
    <location>
        <begin position="619"/>
        <end position="641"/>
    </location>
</feature>
<organism evidence="3 4">
    <name type="scientific">Panaeolus cyanescens</name>
    <dbReference type="NCBI Taxonomy" id="181874"/>
    <lineage>
        <taxon>Eukaryota</taxon>
        <taxon>Fungi</taxon>
        <taxon>Dikarya</taxon>
        <taxon>Basidiomycota</taxon>
        <taxon>Agaricomycotina</taxon>
        <taxon>Agaricomycetes</taxon>
        <taxon>Agaricomycetidae</taxon>
        <taxon>Agaricales</taxon>
        <taxon>Agaricineae</taxon>
        <taxon>Galeropsidaceae</taxon>
        <taxon>Panaeolus</taxon>
    </lineage>
</organism>
<feature type="region of interest" description="Disordered" evidence="1">
    <location>
        <begin position="417"/>
        <end position="482"/>
    </location>
</feature>
<feature type="compositionally biased region" description="Low complexity" evidence="1">
    <location>
        <begin position="524"/>
        <end position="542"/>
    </location>
</feature>
<evidence type="ECO:0000313" key="4">
    <source>
        <dbReference type="Proteomes" id="UP000284842"/>
    </source>
</evidence>
<evidence type="ECO:0008006" key="5">
    <source>
        <dbReference type="Google" id="ProtNLM"/>
    </source>
</evidence>
<proteinExistence type="predicted"/>
<feature type="compositionally biased region" description="Polar residues" evidence="1">
    <location>
        <begin position="620"/>
        <end position="641"/>
    </location>
</feature>
<accession>A0A409W2Z8</accession>
<dbReference type="AlphaFoldDB" id="A0A409W2Z8"/>
<feature type="compositionally biased region" description="Low complexity" evidence="1">
    <location>
        <begin position="293"/>
        <end position="313"/>
    </location>
</feature>
<feature type="region of interest" description="Disordered" evidence="1">
    <location>
        <begin position="152"/>
        <end position="254"/>
    </location>
</feature>
<protein>
    <recommendedName>
        <fullName evidence="5">C2H2-type domain-containing protein</fullName>
    </recommendedName>
</protein>